<dbReference type="Proteomes" id="UP000246464">
    <property type="component" value="Chromosome 4"/>
</dbReference>
<reference evidence="2 3" key="1">
    <citation type="submission" date="2017-12" db="EMBL/GenBank/DDBJ databases">
        <title>Integrating genomic resources of turbot (Scophthalmus maximus) in depth evaluation of genetic and physical mapping variation across individuals.</title>
        <authorList>
            <person name="Martinez P."/>
        </authorList>
    </citation>
    <scope>NUCLEOTIDE SEQUENCE [LARGE SCALE GENOMIC DNA]</scope>
</reference>
<feature type="region of interest" description="Disordered" evidence="1">
    <location>
        <begin position="1"/>
        <end position="76"/>
    </location>
</feature>
<accession>A0A2U9B7A3</accession>
<gene>
    <name evidence="2" type="ORF">SMAX5B_012592</name>
</gene>
<protein>
    <submittedName>
        <fullName evidence="2">Uncharacterized protein</fullName>
    </submittedName>
</protein>
<sequence>MGRRIRGGGKGEKEEGERERVEKEGEEPKEKKGTGQGEQPSVTPEAATETSKEPSVEAPQQKAESELVASAPESLL</sequence>
<name>A0A2U9B7A3_SCOMX</name>
<evidence type="ECO:0000313" key="2">
    <source>
        <dbReference type="EMBL" id="AWO99753.1"/>
    </source>
</evidence>
<dbReference type="EMBL" id="CP026246">
    <property type="protein sequence ID" value="AWO99753.1"/>
    <property type="molecule type" value="Genomic_DNA"/>
</dbReference>
<keyword evidence="3" id="KW-1185">Reference proteome</keyword>
<organism evidence="2 3">
    <name type="scientific">Scophthalmus maximus</name>
    <name type="common">Turbot</name>
    <name type="synonym">Psetta maxima</name>
    <dbReference type="NCBI Taxonomy" id="52904"/>
    <lineage>
        <taxon>Eukaryota</taxon>
        <taxon>Metazoa</taxon>
        <taxon>Chordata</taxon>
        <taxon>Craniata</taxon>
        <taxon>Vertebrata</taxon>
        <taxon>Euteleostomi</taxon>
        <taxon>Actinopterygii</taxon>
        <taxon>Neopterygii</taxon>
        <taxon>Teleostei</taxon>
        <taxon>Neoteleostei</taxon>
        <taxon>Acanthomorphata</taxon>
        <taxon>Carangaria</taxon>
        <taxon>Pleuronectiformes</taxon>
        <taxon>Pleuronectoidei</taxon>
        <taxon>Scophthalmidae</taxon>
        <taxon>Scophthalmus</taxon>
    </lineage>
</organism>
<evidence type="ECO:0000313" key="3">
    <source>
        <dbReference type="Proteomes" id="UP000246464"/>
    </source>
</evidence>
<feature type="compositionally biased region" description="Basic and acidic residues" evidence="1">
    <location>
        <begin position="9"/>
        <end position="33"/>
    </location>
</feature>
<proteinExistence type="predicted"/>
<evidence type="ECO:0000256" key="1">
    <source>
        <dbReference type="SAM" id="MobiDB-lite"/>
    </source>
</evidence>
<dbReference type="AlphaFoldDB" id="A0A2U9B7A3"/>